<evidence type="ECO:0000256" key="4">
    <source>
        <dbReference type="ARBA" id="ARBA00023163"/>
    </source>
</evidence>
<keyword evidence="8" id="KW-1185">Reference proteome</keyword>
<dbReference type="PROSITE" id="PS50949">
    <property type="entry name" value="HTH_GNTR"/>
    <property type="match status" value="1"/>
</dbReference>
<protein>
    <submittedName>
        <fullName evidence="7">Substrate-binding domain-containing protein</fullName>
    </submittedName>
</protein>
<evidence type="ECO:0000313" key="7">
    <source>
        <dbReference type="EMBL" id="MBD2867872.1"/>
    </source>
</evidence>
<keyword evidence="1" id="KW-0678">Repressor</keyword>
<dbReference type="InterPro" id="IPR036390">
    <property type="entry name" value="WH_DNA-bd_sf"/>
</dbReference>
<evidence type="ECO:0000256" key="1">
    <source>
        <dbReference type="ARBA" id="ARBA00022491"/>
    </source>
</evidence>
<dbReference type="PANTHER" id="PTHR30146">
    <property type="entry name" value="LACI-RELATED TRANSCRIPTIONAL REPRESSOR"/>
    <property type="match status" value="1"/>
</dbReference>
<dbReference type="Gene3D" id="1.10.10.10">
    <property type="entry name" value="Winged helix-like DNA-binding domain superfamily/Winged helix DNA-binding domain"/>
    <property type="match status" value="1"/>
</dbReference>
<dbReference type="AlphaFoldDB" id="A0A927H4Y6"/>
<reference evidence="7" key="1">
    <citation type="submission" date="2020-09" db="EMBL/GenBank/DDBJ databases">
        <title>A novel bacterium of genus Paenibacillus, isolated from South China Sea.</title>
        <authorList>
            <person name="Huang H."/>
            <person name="Mo K."/>
            <person name="Hu Y."/>
        </authorList>
    </citation>
    <scope>NUCLEOTIDE SEQUENCE</scope>
    <source>
        <strain evidence="7">IB182493</strain>
    </source>
</reference>
<dbReference type="SUPFAM" id="SSF46785">
    <property type="entry name" value="Winged helix' DNA-binding domain"/>
    <property type="match status" value="1"/>
</dbReference>
<dbReference type="InterPro" id="IPR028082">
    <property type="entry name" value="Peripla_BP_I"/>
</dbReference>
<feature type="compositionally biased region" description="Basic and acidic residues" evidence="5">
    <location>
        <begin position="91"/>
        <end position="102"/>
    </location>
</feature>
<dbReference type="Proteomes" id="UP000632125">
    <property type="component" value="Unassembled WGS sequence"/>
</dbReference>
<dbReference type="RefSeq" id="WP_190858764.1">
    <property type="nucleotide sequence ID" value="NZ_JACXIY010000006.1"/>
</dbReference>
<keyword evidence="4" id="KW-0804">Transcription</keyword>
<keyword evidence="2" id="KW-0805">Transcription regulation</keyword>
<dbReference type="CDD" id="cd06267">
    <property type="entry name" value="PBP1_LacI_sugar_binding-like"/>
    <property type="match status" value="1"/>
</dbReference>
<feature type="region of interest" description="Disordered" evidence="5">
    <location>
        <begin position="81"/>
        <end position="142"/>
    </location>
</feature>
<dbReference type="InterPro" id="IPR036388">
    <property type="entry name" value="WH-like_DNA-bd_sf"/>
</dbReference>
<dbReference type="SMART" id="SM00345">
    <property type="entry name" value="HTH_GNTR"/>
    <property type="match status" value="1"/>
</dbReference>
<evidence type="ECO:0000256" key="2">
    <source>
        <dbReference type="ARBA" id="ARBA00023015"/>
    </source>
</evidence>
<keyword evidence="3" id="KW-0238">DNA-binding</keyword>
<comment type="caution">
    <text evidence="7">The sequence shown here is derived from an EMBL/GenBank/DDBJ whole genome shotgun (WGS) entry which is preliminary data.</text>
</comment>
<feature type="domain" description="HTH gntR-type" evidence="6">
    <location>
        <begin position="8"/>
        <end position="76"/>
    </location>
</feature>
<feature type="compositionally biased region" description="Pro residues" evidence="5">
    <location>
        <begin position="118"/>
        <end position="135"/>
    </location>
</feature>
<dbReference type="Pfam" id="PF13377">
    <property type="entry name" value="Peripla_BP_3"/>
    <property type="match status" value="1"/>
</dbReference>
<evidence type="ECO:0000256" key="3">
    <source>
        <dbReference type="ARBA" id="ARBA00023125"/>
    </source>
</evidence>
<gene>
    <name evidence="7" type="ORF">IDH41_04720</name>
</gene>
<dbReference type="GO" id="GO:0000976">
    <property type="term" value="F:transcription cis-regulatory region binding"/>
    <property type="evidence" value="ECO:0007669"/>
    <property type="project" value="TreeGrafter"/>
</dbReference>
<dbReference type="SUPFAM" id="SSF53822">
    <property type="entry name" value="Periplasmic binding protein-like I"/>
    <property type="match status" value="1"/>
</dbReference>
<evidence type="ECO:0000256" key="5">
    <source>
        <dbReference type="SAM" id="MobiDB-lite"/>
    </source>
</evidence>
<evidence type="ECO:0000259" key="6">
    <source>
        <dbReference type="PROSITE" id="PS50949"/>
    </source>
</evidence>
<dbReference type="CDD" id="cd07377">
    <property type="entry name" value="WHTH_GntR"/>
    <property type="match status" value="1"/>
</dbReference>
<dbReference type="Gene3D" id="3.40.50.2300">
    <property type="match status" value="2"/>
</dbReference>
<feature type="compositionally biased region" description="Low complexity" evidence="5">
    <location>
        <begin position="81"/>
        <end position="90"/>
    </location>
</feature>
<proteinExistence type="predicted"/>
<evidence type="ECO:0000313" key="8">
    <source>
        <dbReference type="Proteomes" id="UP000632125"/>
    </source>
</evidence>
<dbReference type="PANTHER" id="PTHR30146:SF95">
    <property type="entry name" value="RIBOSE OPERON REPRESSOR"/>
    <property type="match status" value="1"/>
</dbReference>
<sequence length="428" mass="46888">MKKPIPTEHLFMKIRNYVEHLVTSRELPPDARLPTETQLAELFGVSRLTVKRALSELVDRDLIYRIKGKGTFVTSRAEAALSPAGGAAPHGSRDTDAAERPQPEGPSSFSPADGKPDTPSPAPAEAPKVPLPADPPSVTEPSAPMVTVIMPDLLSRYASSITESLCDRLSEHGLRVELRLTHIDLEREKRAIVEAVRNGAKGIVIFPRTGEIYNEEILRLKIERFPHVLIDRYLRGIDNHSVCSDNYDGAYRAVRGLTDLGHRHIGILSHDIGGVETVEDRLNGALKAIHDAGGTPYPLCNIVGNWASLKGAVPDEGLVAQAEHYFRQYEKVTAVVTLNLSTALLVVYTLRRLERRIPDDLSMITFDQPGSPILHHTALACVAQDPYKMGEMAADALVELMEGRPVEKRMVVPVTLMEGESVGPPRSG</sequence>
<dbReference type="Pfam" id="PF00392">
    <property type="entry name" value="GntR"/>
    <property type="match status" value="1"/>
</dbReference>
<dbReference type="PRINTS" id="PR00035">
    <property type="entry name" value="HTHGNTR"/>
</dbReference>
<dbReference type="GO" id="GO:0003700">
    <property type="term" value="F:DNA-binding transcription factor activity"/>
    <property type="evidence" value="ECO:0007669"/>
    <property type="project" value="InterPro"/>
</dbReference>
<name>A0A927H4Y6_9BACL</name>
<dbReference type="InterPro" id="IPR000524">
    <property type="entry name" value="Tscrpt_reg_HTH_GntR"/>
</dbReference>
<accession>A0A927H4Y6</accession>
<dbReference type="InterPro" id="IPR046335">
    <property type="entry name" value="LacI/GalR-like_sensor"/>
</dbReference>
<organism evidence="7 8">
    <name type="scientific">Paenibacillus arenilitoris</name>
    <dbReference type="NCBI Taxonomy" id="2772299"/>
    <lineage>
        <taxon>Bacteria</taxon>
        <taxon>Bacillati</taxon>
        <taxon>Bacillota</taxon>
        <taxon>Bacilli</taxon>
        <taxon>Bacillales</taxon>
        <taxon>Paenibacillaceae</taxon>
        <taxon>Paenibacillus</taxon>
    </lineage>
</organism>
<dbReference type="EMBL" id="JACXIY010000006">
    <property type="protein sequence ID" value="MBD2867872.1"/>
    <property type="molecule type" value="Genomic_DNA"/>
</dbReference>